<organism evidence="2 3">
    <name type="scientific">Dichotomopilus funicola</name>
    <dbReference type="NCBI Taxonomy" id="1934379"/>
    <lineage>
        <taxon>Eukaryota</taxon>
        <taxon>Fungi</taxon>
        <taxon>Dikarya</taxon>
        <taxon>Ascomycota</taxon>
        <taxon>Pezizomycotina</taxon>
        <taxon>Sordariomycetes</taxon>
        <taxon>Sordariomycetidae</taxon>
        <taxon>Sordariales</taxon>
        <taxon>Chaetomiaceae</taxon>
        <taxon>Dichotomopilus</taxon>
    </lineage>
</organism>
<feature type="compositionally biased region" description="Basic and acidic residues" evidence="1">
    <location>
        <begin position="133"/>
        <end position="147"/>
    </location>
</feature>
<feature type="region of interest" description="Disordered" evidence="1">
    <location>
        <begin position="884"/>
        <end position="1062"/>
    </location>
</feature>
<feature type="compositionally biased region" description="Low complexity" evidence="1">
    <location>
        <begin position="993"/>
        <end position="1008"/>
    </location>
</feature>
<feature type="compositionally biased region" description="Acidic residues" evidence="1">
    <location>
        <begin position="895"/>
        <end position="912"/>
    </location>
</feature>
<dbReference type="AlphaFoldDB" id="A0AAN6ZRJ8"/>
<feature type="compositionally biased region" description="Polar residues" evidence="1">
    <location>
        <begin position="173"/>
        <end position="183"/>
    </location>
</feature>
<gene>
    <name evidence="2" type="ORF">C8A04DRAFT_9134</name>
</gene>
<feature type="compositionally biased region" description="Gly residues" evidence="1">
    <location>
        <begin position="1030"/>
        <end position="1052"/>
    </location>
</feature>
<feature type="compositionally biased region" description="Low complexity" evidence="1">
    <location>
        <begin position="674"/>
        <end position="683"/>
    </location>
</feature>
<feature type="compositionally biased region" description="Acidic residues" evidence="1">
    <location>
        <begin position="461"/>
        <end position="473"/>
    </location>
</feature>
<feature type="compositionally biased region" description="Polar residues" evidence="1">
    <location>
        <begin position="608"/>
        <end position="625"/>
    </location>
</feature>
<feature type="region of interest" description="Disordered" evidence="1">
    <location>
        <begin position="310"/>
        <end position="683"/>
    </location>
</feature>
<feature type="compositionally biased region" description="Acidic residues" evidence="1">
    <location>
        <begin position="193"/>
        <end position="207"/>
    </location>
</feature>
<feature type="compositionally biased region" description="Basic and acidic residues" evidence="1">
    <location>
        <begin position="328"/>
        <end position="341"/>
    </location>
</feature>
<evidence type="ECO:0000313" key="3">
    <source>
        <dbReference type="Proteomes" id="UP001302676"/>
    </source>
</evidence>
<dbReference type="RefSeq" id="XP_062640785.1">
    <property type="nucleotide sequence ID" value="XM_062785366.1"/>
</dbReference>
<feature type="region of interest" description="Disordered" evidence="1">
    <location>
        <begin position="1"/>
        <end position="292"/>
    </location>
</feature>
<dbReference type="EMBL" id="MU853556">
    <property type="protein sequence ID" value="KAK4147414.1"/>
    <property type="molecule type" value="Genomic_DNA"/>
</dbReference>
<reference evidence="2" key="2">
    <citation type="submission" date="2023-05" db="EMBL/GenBank/DDBJ databases">
        <authorList>
            <consortium name="Lawrence Berkeley National Laboratory"/>
            <person name="Steindorff A."/>
            <person name="Hensen N."/>
            <person name="Bonometti L."/>
            <person name="Westerberg I."/>
            <person name="Brannstrom I.O."/>
            <person name="Guillou S."/>
            <person name="Cros-Aarteil S."/>
            <person name="Calhoun S."/>
            <person name="Haridas S."/>
            <person name="Kuo A."/>
            <person name="Mondo S."/>
            <person name="Pangilinan J."/>
            <person name="Riley R."/>
            <person name="Labutti K."/>
            <person name="Andreopoulos B."/>
            <person name="Lipzen A."/>
            <person name="Chen C."/>
            <person name="Yanf M."/>
            <person name="Daum C."/>
            <person name="Ng V."/>
            <person name="Clum A."/>
            <person name="Ohm R."/>
            <person name="Martin F."/>
            <person name="Silar P."/>
            <person name="Natvig D."/>
            <person name="Lalanne C."/>
            <person name="Gautier V."/>
            <person name="Ament-Velasquez S.L."/>
            <person name="Kruys A."/>
            <person name="Hutchinson M.I."/>
            <person name="Powell A.J."/>
            <person name="Barry K."/>
            <person name="Miller A.N."/>
            <person name="Grigoriev I.V."/>
            <person name="Debuchy R."/>
            <person name="Gladieux P."/>
            <person name="Thoren M.H."/>
            <person name="Johannesson H."/>
        </authorList>
    </citation>
    <scope>NUCLEOTIDE SEQUENCE</scope>
    <source>
        <strain evidence="2">CBS 141.50</strain>
    </source>
</reference>
<feature type="compositionally biased region" description="Low complexity" evidence="1">
    <location>
        <begin position="925"/>
        <end position="956"/>
    </location>
</feature>
<accession>A0AAN6ZRJ8</accession>
<feature type="compositionally biased region" description="Basic residues" evidence="1">
    <location>
        <begin position="148"/>
        <end position="157"/>
    </location>
</feature>
<feature type="compositionally biased region" description="Low complexity" evidence="1">
    <location>
        <begin position="9"/>
        <end position="42"/>
    </location>
</feature>
<proteinExistence type="predicted"/>
<feature type="compositionally biased region" description="Polar residues" evidence="1">
    <location>
        <begin position="481"/>
        <end position="507"/>
    </location>
</feature>
<feature type="compositionally biased region" description="Basic and acidic residues" evidence="1">
    <location>
        <begin position="411"/>
        <end position="424"/>
    </location>
</feature>
<feature type="compositionally biased region" description="Low complexity" evidence="1">
    <location>
        <begin position="310"/>
        <end position="322"/>
    </location>
</feature>
<feature type="compositionally biased region" description="Basic residues" evidence="1">
    <location>
        <begin position="56"/>
        <end position="73"/>
    </location>
</feature>
<sequence length="1102" mass="119619">MAPRRTTRRSAGAAADTATPSATATKPKPKTTTPATTTTTTKYESKPVPKQVTFPARRKIVKTYGHHKTRRSLPARLELEGEEEGDDTPVSEGNKRRSLRQQTLTQIDYVRSSSGSSGGEAGLLRVEVVGGEEEVKVEGTNSGDKRRTAPRKTKRRKTAGDAPIPGLERKGSSFHTQTLTQFVGKSGLRLGETGDDDELRVDDDGDEVKDLPLPVSNTPVKRPAASKKGKGRVVSAPDPHTPSNKRIKVKLEEVPSSQTTPFTPLLGHSPLKLERSPLTQKSTNLDAPLPTMETVSKIPRTLVIQDSYSVGSNSSVGFPSSSAGDILQETRDTPKKEEERTSTTQDRAPLAEIPIGSIELGVESTPAGETPTARKKRMFVEIPDSDEELESVGSTPFKTRSTQQTPRSKRQMVEDGNEHSDFKIAADPASTPRVRGAVASKTPVSTGRSDKENETPVVAVLEDEDGDENADEGMGEREGTPTPTQGRKSQAASRGSQVTPRTASQFWTAWRRAPGGDVGGFGAMTGSSAREALTELPVAVDEEPASSRDKRGGTPTVGSQFHGSMGESEGRARRATPEIEDTDETASEAEEESLDEQRPPSILRKPGSQRTPRGTSAKNSRSSPPIGTRDENGPAATSPAVRKVQIAVPDSSAEEVYKETPRKPRSHKSSPIYQRQTQTRHTQARSQYYSQFESQRVPMDVIRSLGPQTDRSDIIISLHPKIVENITNGAQDHEFRNYKFPVQVVRCWIYTDLPVGEVKYMATLGPAQEPGQLDRHTGFGNAEFNDGTSGYRYAHKLRQVYRLNNPVPLADMAEHGMGDGAPQRYRYLPLAVVGQLLANLRCPLFADEEGDEDGDDDDECGNEGGMTISQELEDQLRTDILHSTQKLQRHRPVNEDEQHEEQDEEEEEEEDIIPASQSPIKNRSTRNTSHTTTTTTTRYYQPPRTSTRGSSRSQVRPSQATTASDPSQPSEPADIPLPPPRHRARSPIRILTSSSSAAASVVGSDPASVPRPPLPDEESSGLSSVPLPGLGYGYRYGSTGTGRDGSGNGNGTGEDPPMSLSRARLLLSSSQVGVLPPDSLLLEDVRMAPPPVEVWDSDEGDV</sequence>
<evidence type="ECO:0000256" key="1">
    <source>
        <dbReference type="SAM" id="MobiDB-lite"/>
    </source>
</evidence>
<dbReference type="Proteomes" id="UP001302676">
    <property type="component" value="Unassembled WGS sequence"/>
</dbReference>
<feature type="compositionally biased region" description="Polar residues" evidence="1">
    <location>
        <begin position="957"/>
        <end position="970"/>
    </location>
</feature>
<comment type="caution">
    <text evidence="2">The sequence shown here is derived from an EMBL/GenBank/DDBJ whole genome shotgun (WGS) entry which is preliminary data.</text>
</comment>
<keyword evidence="3" id="KW-1185">Reference proteome</keyword>
<feature type="compositionally biased region" description="Basic and acidic residues" evidence="1">
    <location>
        <begin position="568"/>
        <end position="577"/>
    </location>
</feature>
<feature type="compositionally biased region" description="Low complexity" evidence="1">
    <location>
        <begin position="1020"/>
        <end position="1029"/>
    </location>
</feature>
<feature type="compositionally biased region" description="Acidic residues" evidence="1">
    <location>
        <begin position="578"/>
        <end position="594"/>
    </location>
</feature>
<feature type="compositionally biased region" description="Polar residues" evidence="1">
    <location>
        <begin position="392"/>
        <end position="406"/>
    </location>
</feature>
<name>A0AAN6ZRJ8_9PEZI</name>
<protein>
    <submittedName>
        <fullName evidence="2">Uncharacterized protein</fullName>
    </submittedName>
</protein>
<feature type="compositionally biased region" description="Acidic residues" evidence="1">
    <location>
        <begin position="80"/>
        <end position="89"/>
    </location>
</feature>
<dbReference type="GeneID" id="87821979"/>
<reference evidence="2" key="1">
    <citation type="journal article" date="2023" name="Mol. Phylogenet. Evol.">
        <title>Genome-scale phylogeny and comparative genomics of the fungal order Sordariales.</title>
        <authorList>
            <person name="Hensen N."/>
            <person name="Bonometti L."/>
            <person name="Westerberg I."/>
            <person name="Brannstrom I.O."/>
            <person name="Guillou S."/>
            <person name="Cros-Aarteil S."/>
            <person name="Calhoun S."/>
            <person name="Haridas S."/>
            <person name="Kuo A."/>
            <person name="Mondo S."/>
            <person name="Pangilinan J."/>
            <person name="Riley R."/>
            <person name="LaButti K."/>
            <person name="Andreopoulos B."/>
            <person name="Lipzen A."/>
            <person name="Chen C."/>
            <person name="Yan M."/>
            <person name="Daum C."/>
            <person name="Ng V."/>
            <person name="Clum A."/>
            <person name="Steindorff A."/>
            <person name="Ohm R.A."/>
            <person name="Martin F."/>
            <person name="Silar P."/>
            <person name="Natvig D.O."/>
            <person name="Lalanne C."/>
            <person name="Gautier V."/>
            <person name="Ament-Velasquez S.L."/>
            <person name="Kruys A."/>
            <person name="Hutchinson M.I."/>
            <person name="Powell A.J."/>
            <person name="Barry K."/>
            <person name="Miller A.N."/>
            <person name="Grigoriev I.V."/>
            <person name="Debuchy R."/>
            <person name="Gladieux P."/>
            <person name="Hiltunen Thoren M."/>
            <person name="Johannesson H."/>
        </authorList>
    </citation>
    <scope>NUCLEOTIDE SEQUENCE</scope>
    <source>
        <strain evidence="2">CBS 141.50</strain>
    </source>
</reference>
<evidence type="ECO:0000313" key="2">
    <source>
        <dbReference type="EMBL" id="KAK4147414.1"/>
    </source>
</evidence>